<keyword evidence="1" id="KW-0547">Nucleotide-binding</keyword>
<dbReference type="SMART" id="SM00797">
    <property type="entry name" value="AHS2"/>
    <property type="match status" value="1"/>
</dbReference>
<dbReference type="InterPro" id="IPR003778">
    <property type="entry name" value="CT_A_B"/>
</dbReference>
<dbReference type="InterPro" id="IPR029000">
    <property type="entry name" value="Cyclophilin-like_dom_sf"/>
</dbReference>
<keyword evidence="3" id="KW-0067">ATP-binding</keyword>
<evidence type="ECO:0000256" key="3">
    <source>
        <dbReference type="ARBA" id="ARBA00022840"/>
    </source>
</evidence>
<dbReference type="Gene3D" id="2.40.100.10">
    <property type="entry name" value="Cyclophilin-like"/>
    <property type="match status" value="1"/>
</dbReference>
<sequence length="341" mass="35621">MSVDLEIIEPGLATTLQDLGRSGFQRFGISASGVMDPIALATANALVGNKLETAALEITLAGPTLTCAGADIRFALAGADFAIAIDGRPVSSHETHDLKAGQRLSIGTARDGARAVLAVSGGFQVAPMLGSVSTHSRSQLGGLDGGPLRAGDRLPLAAPGLPARPHLMVPPVHRRRTQGPVRVLLGPQDDAFSAEGIATFFASDYTVTALSDRMGCRLEGPRVQHAGAVGIVSDGTVFGSIQIPGNGQPIILLADRQTTGGYPKIATVISADLPRLAQLRPGERVRFQAIEEDVAVQLARDMRERIRRIDASLIEIQRTAAPTSDHLLACNLIGGVISAFD</sequence>
<dbReference type="EMBL" id="VLLA01000010">
    <property type="protein sequence ID" value="TWI68393.1"/>
    <property type="molecule type" value="Genomic_DNA"/>
</dbReference>
<organism evidence="5 6">
    <name type="scientific">Bradyrhizobium huanghuaihaiense</name>
    <dbReference type="NCBI Taxonomy" id="990078"/>
    <lineage>
        <taxon>Bacteria</taxon>
        <taxon>Pseudomonadati</taxon>
        <taxon>Pseudomonadota</taxon>
        <taxon>Alphaproteobacteria</taxon>
        <taxon>Hyphomicrobiales</taxon>
        <taxon>Nitrobacteraceae</taxon>
        <taxon>Bradyrhizobium</taxon>
    </lineage>
</organism>
<reference evidence="5 6" key="1">
    <citation type="journal article" date="2015" name="Stand. Genomic Sci.">
        <title>Genomic Encyclopedia of Bacterial and Archaeal Type Strains, Phase III: the genomes of soil and plant-associated and newly described type strains.</title>
        <authorList>
            <person name="Whitman W.B."/>
            <person name="Woyke T."/>
            <person name="Klenk H.P."/>
            <person name="Zhou Y."/>
            <person name="Lilburn T.G."/>
            <person name="Beck B.J."/>
            <person name="De Vos P."/>
            <person name="Vandamme P."/>
            <person name="Eisen J.A."/>
            <person name="Garrity G."/>
            <person name="Hugenholtz P."/>
            <person name="Kyrpides N.C."/>
        </authorList>
    </citation>
    <scope>NUCLEOTIDE SEQUENCE [LARGE SCALE GENOMIC DNA]</scope>
    <source>
        <strain evidence="5 6">CGMCC 1.10948</strain>
    </source>
</reference>
<dbReference type="SUPFAM" id="SSF50891">
    <property type="entry name" value="Cyclophilin-like"/>
    <property type="match status" value="1"/>
</dbReference>
<dbReference type="Proteomes" id="UP000316291">
    <property type="component" value="Unassembled WGS sequence"/>
</dbReference>
<evidence type="ECO:0000313" key="5">
    <source>
        <dbReference type="EMBL" id="TWI68393.1"/>
    </source>
</evidence>
<proteinExistence type="predicted"/>
<evidence type="ECO:0000259" key="4">
    <source>
        <dbReference type="SMART" id="SM00797"/>
    </source>
</evidence>
<evidence type="ECO:0000256" key="1">
    <source>
        <dbReference type="ARBA" id="ARBA00022741"/>
    </source>
</evidence>
<evidence type="ECO:0000256" key="2">
    <source>
        <dbReference type="ARBA" id="ARBA00022801"/>
    </source>
</evidence>
<protein>
    <submittedName>
        <fullName evidence="5">Biotin-dependent carboxylase-like uncharacterized protein</fullName>
    </submittedName>
</protein>
<keyword evidence="6" id="KW-1185">Reference proteome</keyword>
<gene>
    <name evidence="5" type="ORF">IQ16_04237</name>
</gene>
<dbReference type="Pfam" id="PF02626">
    <property type="entry name" value="CT_A_B"/>
    <property type="match status" value="1"/>
</dbReference>
<dbReference type="NCBIfam" id="TIGR00724">
    <property type="entry name" value="urea_amlyse_rel"/>
    <property type="match status" value="1"/>
</dbReference>
<dbReference type="GO" id="GO:0016787">
    <property type="term" value="F:hydrolase activity"/>
    <property type="evidence" value="ECO:0007669"/>
    <property type="project" value="UniProtKB-KW"/>
</dbReference>
<dbReference type="PANTHER" id="PTHR43309:SF5">
    <property type="entry name" value="5-OXOPROLINASE SUBUNIT C"/>
    <property type="match status" value="1"/>
</dbReference>
<dbReference type="GO" id="GO:0005524">
    <property type="term" value="F:ATP binding"/>
    <property type="evidence" value="ECO:0007669"/>
    <property type="project" value="UniProtKB-KW"/>
</dbReference>
<keyword evidence="2" id="KW-0378">Hydrolase</keyword>
<dbReference type="InterPro" id="IPR052708">
    <property type="entry name" value="PxpC"/>
</dbReference>
<name>A0A562RHM9_9BRAD</name>
<dbReference type="AlphaFoldDB" id="A0A562RHM9"/>
<dbReference type="OrthoDB" id="9768696at2"/>
<feature type="domain" description="Carboxyltransferase" evidence="4">
    <location>
        <begin position="26"/>
        <end position="306"/>
    </location>
</feature>
<comment type="caution">
    <text evidence="5">The sequence shown here is derived from an EMBL/GenBank/DDBJ whole genome shotgun (WGS) entry which is preliminary data.</text>
</comment>
<evidence type="ECO:0000313" key="6">
    <source>
        <dbReference type="Proteomes" id="UP000316291"/>
    </source>
</evidence>
<accession>A0A562RHM9</accession>
<dbReference type="RefSeq" id="WP_018642587.1">
    <property type="nucleotide sequence ID" value="NZ_VLLA01000010.1"/>
</dbReference>
<dbReference type="PANTHER" id="PTHR43309">
    <property type="entry name" value="5-OXOPROLINASE SUBUNIT C"/>
    <property type="match status" value="1"/>
</dbReference>